<feature type="compositionally biased region" description="Low complexity" evidence="1">
    <location>
        <begin position="91"/>
        <end position="105"/>
    </location>
</feature>
<reference evidence="2 3" key="1">
    <citation type="journal article" date="2020" name="Nat. Food">
        <title>A phased Vanilla planifolia genome enables genetic improvement of flavour and production.</title>
        <authorList>
            <person name="Hasing T."/>
            <person name="Tang H."/>
            <person name="Brym M."/>
            <person name="Khazi F."/>
            <person name="Huang T."/>
            <person name="Chambers A.H."/>
        </authorList>
    </citation>
    <scope>NUCLEOTIDE SEQUENCE [LARGE SCALE GENOMIC DNA]</scope>
    <source>
        <tissue evidence="2">Leaf</tissue>
    </source>
</reference>
<evidence type="ECO:0000256" key="1">
    <source>
        <dbReference type="SAM" id="MobiDB-lite"/>
    </source>
</evidence>
<comment type="caution">
    <text evidence="2">The sequence shown here is derived from an EMBL/GenBank/DDBJ whole genome shotgun (WGS) entry which is preliminary data.</text>
</comment>
<evidence type="ECO:0000313" key="3">
    <source>
        <dbReference type="Proteomes" id="UP000639772"/>
    </source>
</evidence>
<accession>A0A835PQH8</accession>
<name>A0A835PQH8_VANPL</name>
<dbReference type="PANTHER" id="PTHR33699">
    <property type="entry name" value="EXPRESSED PROTEIN"/>
    <property type="match status" value="1"/>
</dbReference>
<organism evidence="2 3">
    <name type="scientific">Vanilla planifolia</name>
    <name type="common">Vanilla</name>
    <dbReference type="NCBI Taxonomy" id="51239"/>
    <lineage>
        <taxon>Eukaryota</taxon>
        <taxon>Viridiplantae</taxon>
        <taxon>Streptophyta</taxon>
        <taxon>Embryophyta</taxon>
        <taxon>Tracheophyta</taxon>
        <taxon>Spermatophyta</taxon>
        <taxon>Magnoliopsida</taxon>
        <taxon>Liliopsida</taxon>
        <taxon>Asparagales</taxon>
        <taxon>Orchidaceae</taxon>
        <taxon>Vanilloideae</taxon>
        <taxon>Vanilleae</taxon>
        <taxon>Vanilla</taxon>
    </lineage>
</organism>
<dbReference type="OrthoDB" id="755325at2759"/>
<proteinExistence type="predicted"/>
<feature type="region of interest" description="Disordered" evidence="1">
    <location>
        <begin position="54"/>
        <end position="116"/>
    </location>
</feature>
<dbReference type="EMBL" id="JADCNM010000013">
    <property type="protein sequence ID" value="KAG0456526.1"/>
    <property type="molecule type" value="Genomic_DNA"/>
</dbReference>
<protein>
    <submittedName>
        <fullName evidence="2">Uncharacterized protein</fullName>
    </submittedName>
</protein>
<dbReference type="PANTHER" id="PTHR33699:SF3">
    <property type="entry name" value="OS06G0347300 PROTEIN"/>
    <property type="match status" value="1"/>
</dbReference>
<dbReference type="Proteomes" id="UP000639772">
    <property type="component" value="Chromosome 13"/>
</dbReference>
<evidence type="ECO:0000313" key="2">
    <source>
        <dbReference type="EMBL" id="KAG0456526.1"/>
    </source>
</evidence>
<sequence>MEGRTRWKIPAFGDWESCEEMPITQYFESASQAGLLRPGMYVEEDLFKVPVAVPENHDTHHGGHCRRKARSGSGVGLEKQHSKEQLHKKPGSLPTAASAAAAGGTPRRRRAPKAVDEDLYKIPPELLYEYQKKKRV</sequence>
<dbReference type="AlphaFoldDB" id="A0A835PQH8"/>
<feature type="compositionally biased region" description="Basic and acidic residues" evidence="1">
    <location>
        <begin position="78"/>
        <end position="87"/>
    </location>
</feature>
<gene>
    <name evidence="2" type="ORF">HPP92_024314</name>
</gene>